<proteinExistence type="predicted"/>
<organism evidence="1">
    <name type="scientific">Pseudomonas marvdashtae</name>
    <dbReference type="NCBI Taxonomy" id="2745500"/>
    <lineage>
        <taxon>Bacteria</taxon>
        <taxon>Pseudomonadati</taxon>
        <taxon>Pseudomonadota</taxon>
        <taxon>Gammaproteobacteria</taxon>
        <taxon>Pseudomonadales</taxon>
        <taxon>Pseudomonadaceae</taxon>
        <taxon>Pseudomonas</taxon>
    </lineage>
</organism>
<dbReference type="RefSeq" id="WP_186643258.1">
    <property type="nucleotide sequence ID" value="NZ_JABWQX020000001.1"/>
</dbReference>
<evidence type="ECO:0000313" key="2">
    <source>
        <dbReference type="EMBL" id="MBV4552621.1"/>
    </source>
</evidence>
<reference evidence="2" key="3">
    <citation type="submission" date="2021-06" db="EMBL/GenBank/DDBJ databases">
        <title>Updating the genus Pseudomonas: Description of 43 new species and partition of the Pseudomonas putida group.</title>
        <authorList>
            <person name="Girard L."/>
            <person name="Lood C."/>
            <person name="Vandamme P."/>
            <person name="Rokni-Zadeh H."/>
            <person name="Van Noort V."/>
            <person name="Hofte M."/>
            <person name="Lavigne R."/>
            <person name="De Mot R."/>
        </authorList>
    </citation>
    <scope>NUCLEOTIDE SEQUENCE</scope>
    <source>
        <strain evidence="2">SWRI102</strain>
    </source>
</reference>
<dbReference type="Proteomes" id="UP000659438">
    <property type="component" value="Unassembled WGS sequence"/>
</dbReference>
<dbReference type="AlphaFoldDB" id="A0A923FNQ9"/>
<reference evidence="1 3" key="1">
    <citation type="journal article" date="2020" name="Microorganisms">
        <title>Reliable Identification of Environmental Pseudomonas Isolates Using the rpoD Gene.</title>
        <authorList>
            <consortium name="The Broad Institute Genome Sequencing Platform"/>
            <person name="Girard L."/>
            <person name="Lood C."/>
            <person name="Rokni-Zadeh H."/>
            <person name="van Noort V."/>
            <person name="Lavigne R."/>
            <person name="De Mot R."/>
        </authorList>
    </citation>
    <scope>NUCLEOTIDE SEQUENCE</scope>
    <source>
        <strain evidence="1 3">SWRI102</strain>
    </source>
</reference>
<accession>A0A923FNQ9</accession>
<reference evidence="1" key="2">
    <citation type="submission" date="2020-07" db="EMBL/GenBank/DDBJ databases">
        <authorList>
            <person name="Lood C."/>
            <person name="Girard L."/>
        </authorList>
    </citation>
    <scope>NUCLEOTIDE SEQUENCE</scope>
    <source>
        <strain evidence="1">SWRI102</strain>
    </source>
</reference>
<sequence>MQPVEVLEYDPPTVVGVDENDPDGYIPFELLQTGIEVRIPIWPVPSPSGETDTLTVEMKRNGVVEFTSATYHLNPISETEFFILIGPQYLAVDGVVEVSYTTENYLGNEHPSYPRKLTIDHTPIPSNLPEVEFPAAKQNLHGYLNCSTQPPIWQGVEVKVPPLPNFCRPGDICAVEWIGYQSLNGSGPPINATYKKIDTPLTLLQITNGFSVTIEPFRPHLEPMIDKASGAANYTLYRGTRKIGASVRELVKIDRIIPGESQPCGP</sequence>
<comment type="caution">
    <text evidence="1">The sequence shown here is derived from an EMBL/GenBank/DDBJ whole genome shotgun (WGS) entry which is preliminary data.</text>
</comment>
<gene>
    <name evidence="2" type="ORF">HU742_015865</name>
    <name evidence="1" type="ORF">HU742_10100</name>
</gene>
<dbReference type="EMBL" id="JABWQX010000002">
    <property type="protein sequence ID" value="MBC3395557.1"/>
    <property type="molecule type" value="Genomic_DNA"/>
</dbReference>
<evidence type="ECO:0000313" key="3">
    <source>
        <dbReference type="Proteomes" id="UP000659438"/>
    </source>
</evidence>
<evidence type="ECO:0000313" key="1">
    <source>
        <dbReference type="EMBL" id="MBC3395557.1"/>
    </source>
</evidence>
<dbReference type="EMBL" id="JABWQX020000001">
    <property type="protein sequence ID" value="MBV4552621.1"/>
    <property type="molecule type" value="Genomic_DNA"/>
</dbReference>
<name>A0A923FNQ9_9PSED</name>
<protein>
    <submittedName>
        <fullName evidence="1">Uncharacterized protein</fullName>
    </submittedName>
</protein>
<keyword evidence="3" id="KW-1185">Reference proteome</keyword>